<sequence>MKENNQKRINCFDCIHLQITWQPATPYACKAIGFRSKMIPSLEVFKNSGTQCMRFAPKPKVKQ</sequence>
<reference evidence="1" key="2">
    <citation type="submission" date="2021-04" db="EMBL/GenBank/DDBJ databases">
        <authorList>
            <person name="Gilroy R."/>
        </authorList>
    </citation>
    <scope>NUCLEOTIDE SEQUENCE</scope>
    <source>
        <strain evidence="1">ChiW4-1371</strain>
    </source>
</reference>
<dbReference type="Proteomes" id="UP000824176">
    <property type="component" value="Unassembled WGS sequence"/>
</dbReference>
<organism evidence="1 2">
    <name type="scientific">Candidatus Mucispirillum faecigallinarum</name>
    <dbReference type="NCBI Taxonomy" id="2838699"/>
    <lineage>
        <taxon>Bacteria</taxon>
        <taxon>Pseudomonadati</taxon>
        <taxon>Deferribacterota</taxon>
        <taxon>Deferribacteres</taxon>
        <taxon>Deferribacterales</taxon>
        <taxon>Mucispirillaceae</taxon>
        <taxon>Mucispirillum</taxon>
    </lineage>
</organism>
<evidence type="ECO:0000313" key="2">
    <source>
        <dbReference type="Proteomes" id="UP000824176"/>
    </source>
</evidence>
<protein>
    <submittedName>
        <fullName evidence="1">Uracil-DNA glycosylase</fullName>
    </submittedName>
</protein>
<evidence type="ECO:0000313" key="1">
    <source>
        <dbReference type="EMBL" id="HIZ90379.1"/>
    </source>
</evidence>
<dbReference type="EMBL" id="DXAQ01000158">
    <property type="protein sequence ID" value="HIZ90379.1"/>
    <property type="molecule type" value="Genomic_DNA"/>
</dbReference>
<name>A0A9D2KBF8_9BACT</name>
<accession>A0A9D2KBF8</accession>
<proteinExistence type="predicted"/>
<gene>
    <name evidence="1" type="ORF">H9804_10570</name>
</gene>
<dbReference type="AlphaFoldDB" id="A0A9D2KBF8"/>
<reference evidence="1" key="1">
    <citation type="journal article" date="2021" name="PeerJ">
        <title>Extensive microbial diversity within the chicken gut microbiome revealed by metagenomics and culture.</title>
        <authorList>
            <person name="Gilroy R."/>
            <person name="Ravi A."/>
            <person name="Getino M."/>
            <person name="Pursley I."/>
            <person name="Horton D.L."/>
            <person name="Alikhan N.F."/>
            <person name="Baker D."/>
            <person name="Gharbi K."/>
            <person name="Hall N."/>
            <person name="Watson M."/>
            <person name="Adriaenssens E.M."/>
            <person name="Foster-Nyarko E."/>
            <person name="Jarju S."/>
            <person name="Secka A."/>
            <person name="Antonio M."/>
            <person name="Oren A."/>
            <person name="Chaudhuri R.R."/>
            <person name="La Ragione R."/>
            <person name="Hildebrand F."/>
            <person name="Pallen M.J."/>
        </authorList>
    </citation>
    <scope>NUCLEOTIDE SEQUENCE</scope>
    <source>
        <strain evidence="1">ChiW4-1371</strain>
    </source>
</reference>
<comment type="caution">
    <text evidence="1">The sequence shown here is derived from an EMBL/GenBank/DDBJ whole genome shotgun (WGS) entry which is preliminary data.</text>
</comment>